<name>A0A7T5EJP4_9BACL</name>
<dbReference type="Proteomes" id="UP000677234">
    <property type="component" value="Chromosome"/>
</dbReference>
<dbReference type="EMBL" id="CP066308">
    <property type="protein sequence ID" value="QQE73773.1"/>
    <property type="molecule type" value="Genomic_DNA"/>
</dbReference>
<dbReference type="InterPro" id="IPR016181">
    <property type="entry name" value="Acyl_CoA_acyltransferase"/>
</dbReference>
<dbReference type="RefSeq" id="WP_198827373.1">
    <property type="nucleotide sequence ID" value="NZ_CP066308.1"/>
</dbReference>
<evidence type="ECO:0000313" key="3">
    <source>
        <dbReference type="EMBL" id="QUO40857.1"/>
    </source>
</evidence>
<dbReference type="KEGG" id="bcop:JD108_18190"/>
<proteinExistence type="predicted"/>
<dbReference type="CDD" id="cd04301">
    <property type="entry name" value="NAT_SF"/>
    <property type="match status" value="1"/>
</dbReference>
<dbReference type="InterPro" id="IPR000182">
    <property type="entry name" value="GNAT_dom"/>
</dbReference>
<evidence type="ECO:0000313" key="5">
    <source>
        <dbReference type="Proteomes" id="UP000677234"/>
    </source>
</evidence>
<reference evidence="2 4" key="1">
    <citation type="submission" date="2020-12" db="EMBL/GenBank/DDBJ databases">
        <title>strain FJAT-54423T represents a novel species of the genus Brevibacillus.</title>
        <authorList>
            <person name="Tang R."/>
        </authorList>
    </citation>
    <scope>NUCLEOTIDE SEQUENCE [LARGE SCALE GENOMIC DNA]</scope>
    <source>
        <strain evidence="2 4">FJAT-54423</strain>
    </source>
</reference>
<dbReference type="Gene3D" id="3.40.630.30">
    <property type="match status" value="1"/>
</dbReference>
<sequence>MREKGYRLESLPFPVQLWSGRRAVGTPADGIEIEAVTEANFEECMQVESIAEFGGREIREKAFAMEFAHPDFVHYLLRVKGEPASSLCLFRAGQYVRVENVATLPAYRGQGLIGHLLHHVQQEFVRMGGEQLWVCPINDRVERVYSSYGFETVGQLPFVHAFLGGAGVLELRA</sequence>
<gene>
    <name evidence="2" type="ORF">JD108_18190</name>
    <name evidence="3" type="ORF">KDJ56_18130</name>
</gene>
<dbReference type="AlphaFoldDB" id="A0A7T5EJP4"/>
<evidence type="ECO:0000313" key="2">
    <source>
        <dbReference type="EMBL" id="QQE73773.1"/>
    </source>
</evidence>
<dbReference type="GO" id="GO:0016747">
    <property type="term" value="F:acyltransferase activity, transferring groups other than amino-acyl groups"/>
    <property type="evidence" value="ECO:0007669"/>
    <property type="project" value="InterPro"/>
</dbReference>
<feature type="domain" description="N-acetyltransferase" evidence="1">
    <location>
        <begin position="31"/>
        <end position="173"/>
    </location>
</feature>
<dbReference type="PROSITE" id="PS51186">
    <property type="entry name" value="GNAT"/>
    <property type="match status" value="1"/>
</dbReference>
<evidence type="ECO:0000313" key="4">
    <source>
        <dbReference type="Proteomes" id="UP000595847"/>
    </source>
</evidence>
<keyword evidence="5" id="KW-1185">Reference proteome</keyword>
<accession>A0A7T5EJP4</accession>
<dbReference type="EMBL" id="CP073708">
    <property type="protein sequence ID" value="QUO40857.1"/>
    <property type="molecule type" value="Genomic_DNA"/>
</dbReference>
<dbReference type="Proteomes" id="UP000595847">
    <property type="component" value="Chromosome"/>
</dbReference>
<dbReference type="SUPFAM" id="SSF55729">
    <property type="entry name" value="Acyl-CoA N-acyltransferases (Nat)"/>
    <property type="match status" value="1"/>
</dbReference>
<organism evidence="2 4">
    <name type="scientific">Brevibacillus composti</name>
    <dbReference type="NCBI Taxonomy" id="2796470"/>
    <lineage>
        <taxon>Bacteria</taxon>
        <taxon>Bacillati</taxon>
        <taxon>Bacillota</taxon>
        <taxon>Bacilli</taxon>
        <taxon>Bacillales</taxon>
        <taxon>Paenibacillaceae</taxon>
        <taxon>Brevibacillus</taxon>
    </lineage>
</organism>
<keyword evidence="2" id="KW-0808">Transferase</keyword>
<protein>
    <submittedName>
        <fullName evidence="2">GNAT family N-acetyltransferase</fullName>
    </submittedName>
</protein>
<evidence type="ECO:0000259" key="1">
    <source>
        <dbReference type="PROSITE" id="PS51186"/>
    </source>
</evidence>
<dbReference type="Pfam" id="PF00583">
    <property type="entry name" value="Acetyltransf_1"/>
    <property type="match status" value="1"/>
</dbReference>
<reference evidence="3" key="2">
    <citation type="submission" date="2021-04" db="EMBL/GenBank/DDBJ databases">
        <title>Brevibacillus composti FJAT-54423, complete genome.</title>
        <authorList>
            <person name="Tang R."/>
        </authorList>
    </citation>
    <scope>NUCLEOTIDE SEQUENCE</scope>
    <source>
        <strain evidence="3">FJAT-54424</strain>
    </source>
</reference>